<evidence type="ECO:0000313" key="7">
    <source>
        <dbReference type="Proteomes" id="UP001232750"/>
    </source>
</evidence>
<dbReference type="Gene3D" id="1.10.10.10">
    <property type="entry name" value="Winged helix-like DNA-binding domain superfamily/Winged helix DNA-binding domain"/>
    <property type="match status" value="1"/>
</dbReference>
<evidence type="ECO:0000313" key="6">
    <source>
        <dbReference type="EMBL" id="MDJ1649703.1"/>
    </source>
</evidence>
<feature type="transmembrane region" description="Helical" evidence="4">
    <location>
        <begin position="55"/>
        <end position="75"/>
    </location>
</feature>
<keyword evidence="1" id="KW-0805">Transcription regulation</keyword>
<feature type="transmembrane region" description="Helical" evidence="4">
    <location>
        <begin position="242"/>
        <end position="261"/>
    </location>
</feature>
<dbReference type="SMART" id="SM00421">
    <property type="entry name" value="HTH_LUXR"/>
    <property type="match status" value="1"/>
</dbReference>
<organism evidence="6 7">
    <name type="scientific">Gordonibacter faecis</name>
    <dbReference type="NCBI Taxonomy" id="3047475"/>
    <lineage>
        <taxon>Bacteria</taxon>
        <taxon>Bacillati</taxon>
        <taxon>Actinomycetota</taxon>
        <taxon>Coriobacteriia</taxon>
        <taxon>Eggerthellales</taxon>
        <taxon>Eggerthellaceae</taxon>
        <taxon>Gordonibacter</taxon>
    </lineage>
</organism>
<feature type="transmembrane region" description="Helical" evidence="4">
    <location>
        <begin position="21"/>
        <end position="43"/>
    </location>
</feature>
<feature type="transmembrane region" description="Helical" evidence="4">
    <location>
        <begin position="295"/>
        <end position="318"/>
    </location>
</feature>
<feature type="transmembrane region" description="Helical" evidence="4">
    <location>
        <begin position="146"/>
        <end position="165"/>
    </location>
</feature>
<protein>
    <submittedName>
        <fullName evidence="6">Helix-turn-helix transcriptional regulator</fullName>
    </submittedName>
</protein>
<dbReference type="PROSITE" id="PS50043">
    <property type="entry name" value="HTH_LUXR_2"/>
    <property type="match status" value="1"/>
</dbReference>
<keyword evidence="4" id="KW-0472">Membrane</keyword>
<feature type="transmembrane region" description="Helical" evidence="4">
    <location>
        <begin position="364"/>
        <end position="386"/>
    </location>
</feature>
<proteinExistence type="predicted"/>
<feature type="transmembrane region" description="Helical" evidence="4">
    <location>
        <begin position="171"/>
        <end position="192"/>
    </location>
</feature>
<reference evidence="6 7" key="1">
    <citation type="submission" date="2023-05" db="EMBL/GenBank/DDBJ databases">
        <title>Gordonibacter KGMB12511T sp. nov., isolated from faeces of healthy Korean.</title>
        <authorList>
            <person name="Kim H.S."/>
            <person name="Kim J.-S."/>
            <person name="Suh M.K."/>
            <person name="Eom M.K."/>
            <person name="Do H.E."/>
            <person name="Lee J.-S."/>
        </authorList>
    </citation>
    <scope>NUCLEOTIDE SEQUENCE [LARGE SCALE GENOMIC DNA]</scope>
    <source>
        <strain evidence="6 7">KGMB12511</strain>
    </source>
</reference>
<dbReference type="InterPro" id="IPR016032">
    <property type="entry name" value="Sig_transdc_resp-reg_C-effctor"/>
</dbReference>
<evidence type="ECO:0000256" key="1">
    <source>
        <dbReference type="ARBA" id="ARBA00023015"/>
    </source>
</evidence>
<comment type="caution">
    <text evidence="6">The sequence shown here is derived from an EMBL/GenBank/DDBJ whole genome shotgun (WGS) entry which is preliminary data.</text>
</comment>
<feature type="transmembrane region" description="Helical" evidence="4">
    <location>
        <begin position="119"/>
        <end position="139"/>
    </location>
</feature>
<gene>
    <name evidence="6" type="ORF">QNJ86_02715</name>
</gene>
<dbReference type="Pfam" id="PF00196">
    <property type="entry name" value="GerE"/>
    <property type="match status" value="1"/>
</dbReference>
<feature type="transmembrane region" description="Helical" evidence="4">
    <location>
        <begin position="213"/>
        <end position="236"/>
    </location>
</feature>
<feature type="transmembrane region" description="Helical" evidence="4">
    <location>
        <begin position="339"/>
        <end position="358"/>
    </location>
</feature>
<keyword evidence="7" id="KW-1185">Reference proteome</keyword>
<dbReference type="SUPFAM" id="SSF46894">
    <property type="entry name" value="C-terminal effector domain of the bipartite response regulators"/>
    <property type="match status" value="1"/>
</dbReference>
<accession>A0ABT7DJL0</accession>
<dbReference type="InterPro" id="IPR000792">
    <property type="entry name" value="Tscrpt_reg_LuxR_C"/>
</dbReference>
<dbReference type="PANTHER" id="PTHR44688">
    <property type="entry name" value="DNA-BINDING TRANSCRIPTIONAL ACTIVATOR DEVR_DOSR"/>
    <property type="match status" value="1"/>
</dbReference>
<dbReference type="CDD" id="cd06170">
    <property type="entry name" value="LuxR_C_like"/>
    <property type="match status" value="1"/>
</dbReference>
<evidence type="ECO:0000256" key="2">
    <source>
        <dbReference type="ARBA" id="ARBA00023125"/>
    </source>
</evidence>
<dbReference type="Proteomes" id="UP001232750">
    <property type="component" value="Unassembled WGS sequence"/>
</dbReference>
<keyword evidence="4" id="KW-1133">Transmembrane helix</keyword>
<dbReference type="InterPro" id="IPR036388">
    <property type="entry name" value="WH-like_DNA-bd_sf"/>
</dbReference>
<keyword evidence="3" id="KW-0804">Transcription</keyword>
<dbReference type="RefSeq" id="WP_283831042.1">
    <property type="nucleotide sequence ID" value="NZ_JASJEU010000005.1"/>
</dbReference>
<evidence type="ECO:0000256" key="3">
    <source>
        <dbReference type="ARBA" id="ARBA00023163"/>
    </source>
</evidence>
<evidence type="ECO:0000259" key="5">
    <source>
        <dbReference type="PROSITE" id="PS50043"/>
    </source>
</evidence>
<keyword evidence="2" id="KW-0238">DNA-binding</keyword>
<feature type="domain" description="HTH luxR-type" evidence="5">
    <location>
        <begin position="425"/>
        <end position="490"/>
    </location>
</feature>
<sequence length="508" mass="55084">MSAEDSHAGRSSLPSKELFECLVAIIGFSGYYLWDLSGVFMFATPFAFSLRLVDVIGLRLCWLIALTACLALARLRAAEVLRRRADVLGGGLVLFLVPLGVGVINAVGEGVAPEWLGAAAWLAYGVAQAALMLYWALYFSLTPTRYTPVTIAVSSCVGTVLFIGVSNMESVVLGLLATGFAAACSFGLLFLLMRGVSPQRLSEAEKYTSISSFTVKSAFSVGAHGIAFGFSTTMLFTLGVHATVIGCASGIVGSLLSLAWFKIGRKTDIDIGVLQRLTLPPVVIGLLLMPFGGSFWQLLCCCLVNIALSLYAVAGWINSTTANSEFSLHPVGCTAARQLPVWIGFFVGTVVAGFAADFSGDSRWQFMAIVVGIVSVIVCAIAAYGMDDSMAKKRLSELLTQRTENVRWAQEEDKATEQFEERFDELMKSYDLSPREVEVFRLLAKGRNADYISDKLIISNSTAKSHIYHIYRKMGINSQQSLIDAVEEYDRKSALSKKHKELTEPSHG</sequence>
<feature type="transmembrane region" description="Helical" evidence="4">
    <location>
        <begin position="87"/>
        <end position="107"/>
    </location>
</feature>
<name>A0ABT7DJL0_9ACTN</name>
<dbReference type="EMBL" id="JASJEU010000005">
    <property type="protein sequence ID" value="MDJ1649703.1"/>
    <property type="molecule type" value="Genomic_DNA"/>
</dbReference>
<evidence type="ECO:0000256" key="4">
    <source>
        <dbReference type="SAM" id="Phobius"/>
    </source>
</evidence>
<dbReference type="PANTHER" id="PTHR44688:SF16">
    <property type="entry name" value="DNA-BINDING TRANSCRIPTIONAL ACTIVATOR DEVR_DOSR"/>
    <property type="match status" value="1"/>
</dbReference>
<feature type="transmembrane region" description="Helical" evidence="4">
    <location>
        <begin position="273"/>
        <end position="289"/>
    </location>
</feature>
<keyword evidence="4" id="KW-0812">Transmembrane</keyword>
<dbReference type="PRINTS" id="PR00038">
    <property type="entry name" value="HTHLUXR"/>
</dbReference>